<keyword evidence="1" id="KW-0472">Membrane</keyword>
<feature type="transmembrane region" description="Helical" evidence="1">
    <location>
        <begin position="81"/>
        <end position="102"/>
    </location>
</feature>
<evidence type="ECO:0008006" key="4">
    <source>
        <dbReference type="Google" id="ProtNLM"/>
    </source>
</evidence>
<dbReference type="Proteomes" id="UP001208689">
    <property type="component" value="Chromosome"/>
</dbReference>
<protein>
    <recommendedName>
        <fullName evidence="4">ABC transporter permease</fullName>
    </recommendedName>
</protein>
<keyword evidence="1" id="KW-1133">Transmembrane helix</keyword>
<sequence length="110" mass="12905">MNKNDVRNRDESLSTFLTFFFSTFLNRKNATGAAFGNFVVFFVIGTFYTSFQENIQDIKFLSLFFYYEPARIMVSHSYENVLRDMLILFGYTMVLTISSIMISDRRDIPV</sequence>
<accession>A0ABY6HVU8</accession>
<proteinExistence type="predicted"/>
<evidence type="ECO:0000313" key="2">
    <source>
        <dbReference type="EMBL" id="UYP46977.1"/>
    </source>
</evidence>
<reference evidence="2" key="1">
    <citation type="submission" date="2022-09" db="EMBL/GenBank/DDBJ databases">
        <title>Actin cytoskeleton and complex cell architecture in an #Asgard archaeon.</title>
        <authorList>
            <person name="Ponce Toledo R.I."/>
            <person name="Schleper C."/>
            <person name="Rodrigues Oliveira T."/>
            <person name="Wollweber F."/>
            <person name="Xu J."/>
            <person name="Rittmann S."/>
            <person name="Klingl A."/>
            <person name="Pilhofer M."/>
        </authorList>
    </citation>
    <scope>NUCLEOTIDE SEQUENCE</scope>
    <source>
        <strain evidence="2">B-35</strain>
    </source>
</reference>
<feature type="transmembrane region" description="Helical" evidence="1">
    <location>
        <begin position="30"/>
        <end position="51"/>
    </location>
</feature>
<keyword evidence="1" id="KW-0812">Transmembrane</keyword>
<keyword evidence="3" id="KW-1185">Reference proteome</keyword>
<evidence type="ECO:0000313" key="3">
    <source>
        <dbReference type="Proteomes" id="UP001208689"/>
    </source>
</evidence>
<organism evidence="2 3">
    <name type="scientific">Candidatus Lokiarchaeum ossiferum</name>
    <dbReference type="NCBI Taxonomy" id="2951803"/>
    <lineage>
        <taxon>Archaea</taxon>
        <taxon>Promethearchaeati</taxon>
        <taxon>Promethearchaeota</taxon>
        <taxon>Promethearchaeia</taxon>
        <taxon>Promethearchaeales</taxon>
        <taxon>Promethearchaeaceae</taxon>
        <taxon>Candidatus Lokiarchaeum</taxon>
    </lineage>
</organism>
<name>A0ABY6HVU8_9ARCH</name>
<gene>
    <name evidence="2" type="ORF">NEF87_003262</name>
</gene>
<evidence type="ECO:0000256" key="1">
    <source>
        <dbReference type="SAM" id="Phobius"/>
    </source>
</evidence>
<dbReference type="EMBL" id="CP104013">
    <property type="protein sequence ID" value="UYP46977.1"/>
    <property type="molecule type" value="Genomic_DNA"/>
</dbReference>